<evidence type="ECO:0000313" key="1">
    <source>
        <dbReference type="EMBL" id="KAL1581654.1"/>
    </source>
</evidence>
<dbReference type="AlphaFoldDB" id="A0AB34K9Y8"/>
<dbReference type="GeneID" id="96011057"/>
<dbReference type="RefSeq" id="XP_069224763.1">
    <property type="nucleotide sequence ID" value="XM_069378219.1"/>
</dbReference>
<proteinExistence type="predicted"/>
<comment type="caution">
    <text evidence="1">The sequence shown here is derived from an EMBL/GenBank/DDBJ whole genome shotgun (WGS) entry which is preliminary data.</text>
</comment>
<sequence length="60" mass="7324">PYPEASCRTRRRRRGHRRHLQADSFLRRLADICWRRYRLLLRYLGEAVPQPPRVLPQSLL</sequence>
<gene>
    <name evidence="1" type="ORF">WHR41_09616</name>
</gene>
<accession>A0AB34K9Y8</accession>
<keyword evidence="2" id="KW-1185">Reference proteome</keyword>
<feature type="non-terminal residue" evidence="1">
    <location>
        <position position="1"/>
    </location>
</feature>
<name>A0AB34K9Y8_9PEZI</name>
<reference evidence="1 2" key="1">
    <citation type="journal article" date="2020" name="Microbiol. Resour. Announc.">
        <title>Draft Genome Sequence of a Cladosporium Species Isolated from the Mesophotic Ascidian Didemnum maculosum.</title>
        <authorList>
            <person name="Gioti A."/>
            <person name="Siaperas R."/>
            <person name="Nikolaivits E."/>
            <person name="Le Goff G."/>
            <person name="Ouazzani J."/>
            <person name="Kotoulas G."/>
            <person name="Topakas E."/>
        </authorList>
    </citation>
    <scope>NUCLEOTIDE SEQUENCE [LARGE SCALE GENOMIC DNA]</scope>
    <source>
        <strain evidence="1 2">TM138-S3</strain>
    </source>
</reference>
<organism evidence="1 2">
    <name type="scientific">Cladosporium halotolerans</name>
    <dbReference type="NCBI Taxonomy" id="1052096"/>
    <lineage>
        <taxon>Eukaryota</taxon>
        <taxon>Fungi</taxon>
        <taxon>Dikarya</taxon>
        <taxon>Ascomycota</taxon>
        <taxon>Pezizomycotina</taxon>
        <taxon>Dothideomycetes</taxon>
        <taxon>Dothideomycetidae</taxon>
        <taxon>Cladosporiales</taxon>
        <taxon>Cladosporiaceae</taxon>
        <taxon>Cladosporium</taxon>
    </lineage>
</organism>
<protein>
    <submittedName>
        <fullName evidence="1">Uncharacterized protein</fullName>
    </submittedName>
</protein>
<dbReference type="Proteomes" id="UP000803884">
    <property type="component" value="Unassembled WGS sequence"/>
</dbReference>
<dbReference type="EMBL" id="JAAQHG020000351">
    <property type="protein sequence ID" value="KAL1581654.1"/>
    <property type="molecule type" value="Genomic_DNA"/>
</dbReference>
<evidence type="ECO:0000313" key="2">
    <source>
        <dbReference type="Proteomes" id="UP000803884"/>
    </source>
</evidence>